<dbReference type="InterPro" id="IPR051229">
    <property type="entry name" value="ALYREF_mRNA_export"/>
</dbReference>
<comment type="caution">
    <text evidence="3">The sequence shown here is derived from an EMBL/GenBank/DDBJ whole genome shotgun (WGS) entry which is preliminary data.</text>
</comment>
<organism evidence="3 4">
    <name type="scientific">Cuscuta epithymum</name>
    <dbReference type="NCBI Taxonomy" id="186058"/>
    <lineage>
        <taxon>Eukaryota</taxon>
        <taxon>Viridiplantae</taxon>
        <taxon>Streptophyta</taxon>
        <taxon>Embryophyta</taxon>
        <taxon>Tracheophyta</taxon>
        <taxon>Spermatophyta</taxon>
        <taxon>Magnoliopsida</taxon>
        <taxon>eudicotyledons</taxon>
        <taxon>Gunneridae</taxon>
        <taxon>Pentapetalae</taxon>
        <taxon>asterids</taxon>
        <taxon>lamiids</taxon>
        <taxon>Solanales</taxon>
        <taxon>Convolvulaceae</taxon>
        <taxon>Cuscuteae</taxon>
        <taxon>Cuscuta</taxon>
        <taxon>Cuscuta subgen. Cuscuta</taxon>
    </lineage>
</organism>
<evidence type="ECO:0000313" key="3">
    <source>
        <dbReference type="EMBL" id="CAH9069908.1"/>
    </source>
</evidence>
<dbReference type="GO" id="GO:0005634">
    <property type="term" value="C:nucleus"/>
    <property type="evidence" value="ECO:0007669"/>
    <property type="project" value="TreeGrafter"/>
</dbReference>
<dbReference type="InterPro" id="IPR035979">
    <property type="entry name" value="RBD_domain_sf"/>
</dbReference>
<feature type="region of interest" description="Disordered" evidence="2">
    <location>
        <begin position="1"/>
        <end position="29"/>
    </location>
</feature>
<dbReference type="GO" id="GO:0006406">
    <property type="term" value="P:mRNA export from nucleus"/>
    <property type="evidence" value="ECO:0007669"/>
    <property type="project" value="TreeGrafter"/>
</dbReference>
<accession>A0AAV0C6H5</accession>
<gene>
    <name evidence="3" type="ORF">CEPIT_LOCUS3224</name>
</gene>
<dbReference type="AlphaFoldDB" id="A0AAV0C6H5"/>
<proteinExistence type="predicted"/>
<keyword evidence="4" id="KW-1185">Reference proteome</keyword>
<reference evidence="3" key="1">
    <citation type="submission" date="2022-07" db="EMBL/GenBank/DDBJ databases">
        <authorList>
            <person name="Macas J."/>
            <person name="Novak P."/>
            <person name="Neumann P."/>
        </authorList>
    </citation>
    <scope>NUCLEOTIDE SEQUENCE</scope>
</reference>
<evidence type="ECO:0000313" key="4">
    <source>
        <dbReference type="Proteomes" id="UP001152523"/>
    </source>
</evidence>
<evidence type="ECO:0000256" key="1">
    <source>
        <dbReference type="ARBA" id="ARBA00022884"/>
    </source>
</evidence>
<dbReference type="SUPFAM" id="SSF54928">
    <property type="entry name" value="RNA-binding domain, RBD"/>
    <property type="match status" value="1"/>
</dbReference>
<dbReference type="PANTHER" id="PTHR19965:SF33">
    <property type="entry name" value="THO COMPLEX SUBUNIT 4D"/>
    <property type="match status" value="1"/>
</dbReference>
<keyword evidence="1" id="KW-0694">RNA-binding</keyword>
<feature type="compositionally biased region" description="Basic and acidic residues" evidence="2">
    <location>
        <begin position="1"/>
        <end position="23"/>
    </location>
</feature>
<sequence>MTLDDMIKSGRNSERSQKSRGETDLNVEEGPVDHLEVENVLELLLVEVLLVLMPDHQPTPLLSFRKIKDFPWQNGLFEDSLRAAGLSSGFESGAKLYVSNLHNSVTNEDISELFSRD</sequence>
<dbReference type="Proteomes" id="UP001152523">
    <property type="component" value="Unassembled WGS sequence"/>
</dbReference>
<evidence type="ECO:0000256" key="2">
    <source>
        <dbReference type="SAM" id="MobiDB-lite"/>
    </source>
</evidence>
<dbReference type="PANTHER" id="PTHR19965">
    <property type="entry name" value="RNA AND EXPORT FACTOR BINDING PROTEIN"/>
    <property type="match status" value="1"/>
</dbReference>
<protein>
    <submittedName>
        <fullName evidence="3">Uncharacterized protein</fullName>
    </submittedName>
</protein>
<dbReference type="EMBL" id="CAMAPF010000017">
    <property type="protein sequence ID" value="CAH9069908.1"/>
    <property type="molecule type" value="Genomic_DNA"/>
</dbReference>
<name>A0AAV0C6H5_9ASTE</name>
<dbReference type="GO" id="GO:0003729">
    <property type="term" value="F:mRNA binding"/>
    <property type="evidence" value="ECO:0007669"/>
    <property type="project" value="TreeGrafter"/>
</dbReference>